<accession>A0ACA9MJI8</accession>
<dbReference type="Proteomes" id="UP000789525">
    <property type="component" value="Unassembled WGS sequence"/>
</dbReference>
<gene>
    <name evidence="1" type="ORF">ACOLOM_LOCUS6326</name>
</gene>
<comment type="caution">
    <text evidence="1">The sequence shown here is derived from an EMBL/GenBank/DDBJ whole genome shotgun (WGS) entry which is preliminary data.</text>
</comment>
<organism evidence="1 2">
    <name type="scientific">Acaulospora colombiana</name>
    <dbReference type="NCBI Taxonomy" id="27376"/>
    <lineage>
        <taxon>Eukaryota</taxon>
        <taxon>Fungi</taxon>
        <taxon>Fungi incertae sedis</taxon>
        <taxon>Mucoromycota</taxon>
        <taxon>Glomeromycotina</taxon>
        <taxon>Glomeromycetes</taxon>
        <taxon>Diversisporales</taxon>
        <taxon>Acaulosporaceae</taxon>
        <taxon>Acaulospora</taxon>
    </lineage>
</organism>
<protein>
    <submittedName>
        <fullName evidence="1">2797_t:CDS:1</fullName>
    </submittedName>
</protein>
<sequence>MTKTSYEMLIDHLQSDSLLLRIVNRHLDLEAQQGIIGASHTDIGIPSYSSQELEEFNRQEVQLGFLPMDPALRDEIKRTLTEEDNYRKTMMEAEYNVGSEEQQVEANGVLDQYPSLQQEFIEKIRREQSSDAPDRASIPLPSYLNCLSISEDSSLIAGGFSDSYIKIWSLKGEKLRGFKSQIKVAEINSENAREGGGSDYKKLLGHSGPVLGLSFSPDNKYLISCSEDRTARLWSTDTFTNLVSYKGHNSPVWDVSFSPLGFYFATAGHDRTARLWSCDHIYPLRIFVGHMSDVDCVRFHPNSKYIITGSSDKSVRMWDVQRGSCFRIFSGHTKGVGCLAISSDGRLLASGDLAVDLGEDRSIILWDLGTGRQLKKMIGHTDIIYSLDFSKEDSILVSGGADNTVRMWDVKKGISNDFNEDDQLSLVNKPKTQENGNANYSFMKSDTSSRSLDGTANEENSGV</sequence>
<dbReference type="EMBL" id="CAJVPT010012868">
    <property type="protein sequence ID" value="CAG8591128.1"/>
    <property type="molecule type" value="Genomic_DNA"/>
</dbReference>
<reference evidence="1" key="1">
    <citation type="submission" date="2021-06" db="EMBL/GenBank/DDBJ databases">
        <authorList>
            <person name="Kallberg Y."/>
            <person name="Tangrot J."/>
            <person name="Rosling A."/>
        </authorList>
    </citation>
    <scope>NUCLEOTIDE SEQUENCE</scope>
    <source>
        <strain evidence="1">CL356</strain>
    </source>
</reference>
<keyword evidence="2" id="KW-1185">Reference proteome</keyword>
<evidence type="ECO:0000313" key="1">
    <source>
        <dbReference type="EMBL" id="CAG8591128.1"/>
    </source>
</evidence>
<name>A0ACA9MJI8_9GLOM</name>
<proteinExistence type="predicted"/>
<evidence type="ECO:0000313" key="2">
    <source>
        <dbReference type="Proteomes" id="UP000789525"/>
    </source>
</evidence>